<evidence type="ECO:0000259" key="3">
    <source>
        <dbReference type="PROSITE" id="PS50930"/>
    </source>
</evidence>
<keyword evidence="2" id="KW-0472">Membrane</keyword>
<feature type="transmembrane region" description="Helical" evidence="2">
    <location>
        <begin position="65"/>
        <end position="84"/>
    </location>
</feature>
<dbReference type="InterPro" id="IPR007492">
    <property type="entry name" value="LytTR_DNA-bd_dom"/>
</dbReference>
<dbReference type="SMART" id="SM00850">
    <property type="entry name" value="LytTR"/>
    <property type="match status" value="1"/>
</dbReference>
<evidence type="ECO:0000256" key="2">
    <source>
        <dbReference type="SAM" id="Phobius"/>
    </source>
</evidence>
<feature type="domain" description="HTH LytTR-type" evidence="3">
    <location>
        <begin position="147"/>
        <end position="243"/>
    </location>
</feature>
<reference evidence="5" key="1">
    <citation type="submission" date="2016-06" db="EMBL/GenBank/DDBJ databases">
        <authorList>
            <person name="Petersen J."/>
            <person name="Sayavedra L."/>
        </authorList>
    </citation>
    <scope>NUCLEOTIDE SEQUENCE [LARGE SCALE GENOMIC DNA]</scope>
    <source>
        <strain evidence="5">BazSymA</strain>
    </source>
</reference>
<dbReference type="GO" id="GO:0003677">
    <property type="term" value="F:DNA binding"/>
    <property type="evidence" value="ECO:0007669"/>
    <property type="project" value="UniProtKB-KW"/>
</dbReference>
<evidence type="ECO:0000313" key="4">
    <source>
        <dbReference type="EMBL" id="SEH70020.1"/>
    </source>
</evidence>
<dbReference type="Gene3D" id="2.40.50.1020">
    <property type="entry name" value="LytTr DNA-binding domain"/>
    <property type="match status" value="1"/>
</dbReference>
<feature type="transmembrane region" description="Helical" evidence="2">
    <location>
        <begin position="96"/>
        <end position="115"/>
    </location>
</feature>
<keyword evidence="4" id="KW-0238">DNA-binding</keyword>
<keyword evidence="2" id="KW-1133">Transmembrane helix</keyword>
<dbReference type="AlphaFoldDB" id="A0A1H6KDZ3"/>
<evidence type="ECO:0000313" key="5">
    <source>
        <dbReference type="Proteomes" id="UP000198988"/>
    </source>
</evidence>
<keyword evidence="2" id="KW-0812">Transmembrane</keyword>
<dbReference type="Proteomes" id="UP000198988">
    <property type="component" value="Unassembled WGS sequence"/>
</dbReference>
<accession>A0A1H6KDZ3</accession>
<feature type="transmembrane region" description="Helical" evidence="2">
    <location>
        <begin position="32"/>
        <end position="53"/>
    </location>
</feature>
<dbReference type="PANTHER" id="PTHR37299:SF1">
    <property type="entry name" value="STAGE 0 SPORULATION PROTEIN A HOMOLOG"/>
    <property type="match status" value="1"/>
</dbReference>
<protein>
    <submittedName>
        <fullName evidence="4">Membrane protein containing LytTr DNA-bindingregion domains</fullName>
    </submittedName>
</protein>
<dbReference type="OrthoDB" id="236568at2"/>
<keyword evidence="1" id="KW-0902">Two-component regulatory system</keyword>
<organism evidence="4 5">
    <name type="scientific">Bathymodiolus azoricus thioautotrophic gill symbiont</name>
    <dbReference type="NCBI Taxonomy" id="235205"/>
    <lineage>
        <taxon>Bacteria</taxon>
        <taxon>Pseudomonadati</taxon>
        <taxon>Pseudomonadota</taxon>
        <taxon>Gammaproteobacteria</taxon>
        <taxon>sulfur-oxidizing symbionts</taxon>
    </lineage>
</organism>
<dbReference type="PANTHER" id="PTHR37299">
    <property type="entry name" value="TRANSCRIPTIONAL REGULATOR-RELATED"/>
    <property type="match status" value="1"/>
</dbReference>
<dbReference type="RefSeq" id="WP_090715196.1">
    <property type="nucleotide sequence ID" value="NZ_CAESAP020000344.1"/>
</dbReference>
<dbReference type="Pfam" id="PF04397">
    <property type="entry name" value="LytTR"/>
    <property type="match status" value="1"/>
</dbReference>
<sequence>MQKKFLIPLFITLIFNTLVAVLLFLLLGDVDFSSLLFISHSIGLSVLGANFLISFEQYLNNIAQIILHSLTGLLLGLMIAFIGHRLIFGIDLTYSIIYPALFFSIVAVLISWLYFSRLDNQEALDKIKRKLSAGHKKLHWIKTADSKGNVFLLNVKEIEYFQAQQKYTCVYSKGREYLITTGIKTLITQLDANYFWQIHRGSIVNISFISQVSKNEQDKLMVYLSNAQALPISRNYLHLFKKM</sequence>
<dbReference type="InterPro" id="IPR046947">
    <property type="entry name" value="LytR-like"/>
</dbReference>
<proteinExistence type="predicted"/>
<feature type="transmembrane region" description="Helical" evidence="2">
    <location>
        <begin position="5"/>
        <end position="26"/>
    </location>
</feature>
<dbReference type="EMBL" id="CDSC02000112">
    <property type="protein sequence ID" value="SEH70020.1"/>
    <property type="molecule type" value="Genomic_DNA"/>
</dbReference>
<gene>
    <name evidence="4" type="ORF">BAZSYMA_ACONTIG00023_14</name>
</gene>
<evidence type="ECO:0000256" key="1">
    <source>
        <dbReference type="ARBA" id="ARBA00023012"/>
    </source>
</evidence>
<dbReference type="GO" id="GO:0000156">
    <property type="term" value="F:phosphorelay response regulator activity"/>
    <property type="evidence" value="ECO:0007669"/>
    <property type="project" value="InterPro"/>
</dbReference>
<name>A0A1H6KDZ3_9GAMM</name>
<dbReference type="PROSITE" id="PS50930">
    <property type="entry name" value="HTH_LYTTR"/>
    <property type="match status" value="1"/>
</dbReference>